<dbReference type="EMBL" id="UGQL01000002">
    <property type="protein sequence ID" value="STZ68921.1"/>
    <property type="molecule type" value="Genomic_DNA"/>
</dbReference>
<name>A0A378U1Q9_MYROD</name>
<accession>A0A378U1Q9</accession>
<evidence type="ECO:0008006" key="4">
    <source>
        <dbReference type="Google" id="ProtNLM"/>
    </source>
</evidence>
<dbReference type="Proteomes" id="UP000255024">
    <property type="component" value="Unassembled WGS sequence"/>
</dbReference>
<reference evidence="2 3" key="1">
    <citation type="submission" date="2018-06" db="EMBL/GenBank/DDBJ databases">
        <authorList>
            <consortium name="Pathogen Informatics"/>
            <person name="Doyle S."/>
        </authorList>
    </citation>
    <scope>NUCLEOTIDE SEQUENCE [LARGE SCALE GENOMIC DNA]</scope>
    <source>
        <strain evidence="2 3">NCTC11179</strain>
    </source>
</reference>
<evidence type="ECO:0000256" key="1">
    <source>
        <dbReference type="SAM" id="Coils"/>
    </source>
</evidence>
<evidence type="ECO:0000313" key="2">
    <source>
        <dbReference type="EMBL" id="STZ68921.1"/>
    </source>
</evidence>
<proteinExistence type="predicted"/>
<organism evidence="2 3">
    <name type="scientific">Myroides odoratus</name>
    <name type="common">Flavobacterium odoratum</name>
    <dbReference type="NCBI Taxonomy" id="256"/>
    <lineage>
        <taxon>Bacteria</taxon>
        <taxon>Pseudomonadati</taxon>
        <taxon>Bacteroidota</taxon>
        <taxon>Flavobacteriia</taxon>
        <taxon>Flavobacteriales</taxon>
        <taxon>Flavobacteriaceae</taxon>
        <taxon>Myroides</taxon>
    </lineage>
</organism>
<gene>
    <name evidence="2" type="ORF">NCTC11179_02404</name>
</gene>
<evidence type="ECO:0000313" key="3">
    <source>
        <dbReference type="Proteomes" id="UP000255024"/>
    </source>
</evidence>
<protein>
    <recommendedName>
        <fullName evidence="4">Tetratricopeptide repeat protein</fullName>
    </recommendedName>
</protein>
<sequence length="328" mass="37999">MNIATLHTYLADPTQVQRSDIQELKQLLEQYPYVQAIRSLYLKALYSNESTSYNQELKKTAAYTLDRDILFSFIVSDDFTAYTPLSIEIADEIEEEIEPEVKEKDKDPEQNISTLLQNISKVAYEIVQESPSLVDDKEKEIEEETVQLESISIVEPLVQEEQMTVSPVEELEDKLEIGKPLAFEAGEKYSFQEWLKLSKQQPIVRELDTKNEEIQAEKEEKEEIITEDEKNFQKSLEKKQAMIDKFIETNPKIIPTKKVTASPINVELSVQENTSLMTETLAKIYLEQKKYQKAIQAYEILILKYPEKSSFFANQILDIKALQQHNSL</sequence>
<keyword evidence="1" id="KW-0175">Coiled coil</keyword>
<dbReference type="AlphaFoldDB" id="A0A378U1Q9"/>
<feature type="coiled-coil region" evidence="1">
    <location>
        <begin position="204"/>
        <end position="231"/>
    </location>
</feature>
<dbReference type="RefSeq" id="WP_115091779.1">
    <property type="nucleotide sequence ID" value="NZ_CP068107.1"/>
</dbReference>
<keyword evidence="3" id="KW-1185">Reference proteome</keyword>